<evidence type="ECO:0000313" key="4">
    <source>
        <dbReference type="RefSeq" id="XP_006823242.1"/>
    </source>
</evidence>
<evidence type="ECO:0000256" key="1">
    <source>
        <dbReference type="ARBA" id="ARBA00010236"/>
    </source>
</evidence>
<evidence type="ECO:0000259" key="2">
    <source>
        <dbReference type="Pfam" id="PF00685"/>
    </source>
</evidence>
<protein>
    <submittedName>
        <fullName evidence="4">WSC domain-containing protein 2-like</fullName>
    </submittedName>
</protein>
<dbReference type="PANTHER" id="PTHR45964">
    <property type="entry name" value="WSCD FAMILY MEMBER CG9164"/>
    <property type="match status" value="1"/>
</dbReference>
<comment type="similarity">
    <text evidence="1">Belongs to the WSCD family.</text>
</comment>
<keyword evidence="3" id="KW-1185">Reference proteome</keyword>
<evidence type="ECO:0000313" key="3">
    <source>
        <dbReference type="Proteomes" id="UP000694865"/>
    </source>
</evidence>
<dbReference type="PANTHER" id="PTHR45964:SF9">
    <property type="entry name" value="SULFOTRANSFERASE"/>
    <property type="match status" value="1"/>
</dbReference>
<gene>
    <name evidence="4" type="primary">LOC102803870</name>
</gene>
<reference evidence="4" key="1">
    <citation type="submission" date="2025-08" db="UniProtKB">
        <authorList>
            <consortium name="RefSeq"/>
        </authorList>
    </citation>
    <scope>IDENTIFICATION</scope>
    <source>
        <tissue evidence="4">Testes</tissue>
    </source>
</reference>
<dbReference type="GeneID" id="102803870"/>
<accession>A0ABM0MTA1</accession>
<organism evidence="3 4">
    <name type="scientific">Saccoglossus kowalevskii</name>
    <name type="common">Acorn worm</name>
    <dbReference type="NCBI Taxonomy" id="10224"/>
    <lineage>
        <taxon>Eukaryota</taxon>
        <taxon>Metazoa</taxon>
        <taxon>Hemichordata</taxon>
        <taxon>Enteropneusta</taxon>
        <taxon>Harrimaniidae</taxon>
        <taxon>Saccoglossus</taxon>
    </lineage>
</organism>
<sequence length="274" mass="32136">MALFAEVRLLGAEVVFIHVESDHGFEPDCSIAFGNWSNTTRPLVALSSFPGSGNTWTRHLLELASGVYTGAYSYDNDLYLGGFTGETEYYKRGRTLVIKDHRFRDEYKSAILLIRNPYDAVITLYHYHKKKHTGKIPLREFKNNVEWEDFAMEHFKKWINMMAEWISSKKPLLVVHYEDLKHDTVYEVKRMLSFLNMTLTPERLHCLEMDIEGNFHRHKEETFDFDPYTADMHTVIKENIRLANGLLRNINIPSVREPSYDKNIHETDNIRDDI</sequence>
<dbReference type="Pfam" id="PF00685">
    <property type="entry name" value="Sulfotransfer_1"/>
    <property type="match status" value="1"/>
</dbReference>
<feature type="domain" description="Sulfotransferase" evidence="2">
    <location>
        <begin position="108"/>
        <end position="205"/>
    </location>
</feature>
<dbReference type="Gene3D" id="3.40.50.300">
    <property type="entry name" value="P-loop containing nucleotide triphosphate hydrolases"/>
    <property type="match status" value="1"/>
</dbReference>
<proteinExistence type="inferred from homology"/>
<name>A0ABM0MTA1_SACKO</name>
<dbReference type="SUPFAM" id="SSF52540">
    <property type="entry name" value="P-loop containing nucleoside triphosphate hydrolases"/>
    <property type="match status" value="1"/>
</dbReference>
<dbReference type="InterPro" id="IPR000863">
    <property type="entry name" value="Sulfotransferase_dom"/>
</dbReference>
<dbReference type="InterPro" id="IPR027417">
    <property type="entry name" value="P-loop_NTPase"/>
</dbReference>
<dbReference type="InterPro" id="IPR051589">
    <property type="entry name" value="Sialate-O-sulfotransferase"/>
</dbReference>
<dbReference type="Proteomes" id="UP000694865">
    <property type="component" value="Unplaced"/>
</dbReference>
<dbReference type="RefSeq" id="XP_006823242.1">
    <property type="nucleotide sequence ID" value="XM_006823179.1"/>
</dbReference>